<name>A0A3R9YY31_9ENTE</name>
<keyword evidence="4 7" id="KW-0704">Schiff base</keyword>
<dbReference type="PIRSF" id="PIRSF001357">
    <property type="entry name" value="DeoC"/>
    <property type="match status" value="1"/>
</dbReference>
<keyword evidence="2 7" id="KW-0963">Cytoplasm</keyword>
<reference evidence="8 9" key="1">
    <citation type="submission" date="2018-03" db="EMBL/GenBank/DDBJ databases">
        <authorList>
            <person name="Gulvik C.A."/>
        </authorList>
    </citation>
    <scope>NUCLEOTIDE SEQUENCE [LARGE SCALE GENOMIC DNA]</scope>
    <source>
        <strain evidence="8 9">JCM 31581</strain>
    </source>
</reference>
<dbReference type="SUPFAM" id="SSF51569">
    <property type="entry name" value="Aldolase"/>
    <property type="match status" value="1"/>
</dbReference>
<dbReference type="InterPro" id="IPR013785">
    <property type="entry name" value="Aldolase_TIM"/>
</dbReference>
<evidence type="ECO:0000256" key="2">
    <source>
        <dbReference type="ARBA" id="ARBA00022490"/>
    </source>
</evidence>
<dbReference type="Pfam" id="PF01791">
    <property type="entry name" value="DeoC"/>
    <property type="match status" value="1"/>
</dbReference>
<dbReference type="RefSeq" id="WP_125942728.1">
    <property type="nucleotide sequence ID" value="NZ_PXZH01000001.1"/>
</dbReference>
<evidence type="ECO:0000256" key="7">
    <source>
        <dbReference type="HAMAP-Rule" id="MF_00114"/>
    </source>
</evidence>
<proteinExistence type="inferred from homology"/>
<keyword evidence="3 7" id="KW-0456">Lyase</keyword>
<dbReference type="GO" id="GO:0005737">
    <property type="term" value="C:cytoplasm"/>
    <property type="evidence" value="ECO:0007669"/>
    <property type="project" value="UniProtKB-SubCell"/>
</dbReference>
<dbReference type="SMART" id="SM01133">
    <property type="entry name" value="DeoC"/>
    <property type="match status" value="1"/>
</dbReference>
<comment type="caution">
    <text evidence="8">The sequence shown here is derived from an EMBL/GenBank/DDBJ whole genome shotgun (WGS) entry which is preliminary data.</text>
</comment>
<feature type="active site" description="Schiff-base intermediate with acetaldehyde" evidence="7">
    <location>
        <position position="153"/>
    </location>
</feature>
<dbReference type="InterPro" id="IPR002915">
    <property type="entry name" value="DeoC/FbaB/LacD_aldolase"/>
</dbReference>
<evidence type="ECO:0000256" key="4">
    <source>
        <dbReference type="ARBA" id="ARBA00023270"/>
    </source>
</evidence>
<dbReference type="CDD" id="cd00959">
    <property type="entry name" value="DeoC"/>
    <property type="match status" value="1"/>
</dbReference>
<evidence type="ECO:0000256" key="5">
    <source>
        <dbReference type="ARBA" id="ARBA00048791"/>
    </source>
</evidence>
<feature type="active site" description="Proton donor/acceptor" evidence="7">
    <location>
        <position position="182"/>
    </location>
</feature>
<comment type="pathway">
    <text evidence="7">Carbohydrate degradation; 2-deoxy-D-ribose 1-phosphate degradation; D-glyceraldehyde 3-phosphate and acetaldehyde from 2-deoxy-alpha-D-ribose 1-phosphate: step 2/2.</text>
</comment>
<accession>A0A3R9YY31</accession>
<dbReference type="GO" id="GO:0009264">
    <property type="term" value="P:deoxyribonucleotide catabolic process"/>
    <property type="evidence" value="ECO:0007669"/>
    <property type="project" value="UniProtKB-UniRule"/>
</dbReference>
<dbReference type="GO" id="GO:0004139">
    <property type="term" value="F:deoxyribose-phosphate aldolase activity"/>
    <property type="evidence" value="ECO:0007669"/>
    <property type="project" value="UniProtKB-UniRule"/>
</dbReference>
<dbReference type="GO" id="GO:0006018">
    <property type="term" value="P:2-deoxyribose 1-phosphate catabolic process"/>
    <property type="evidence" value="ECO:0007669"/>
    <property type="project" value="UniProtKB-UniRule"/>
</dbReference>
<dbReference type="HAMAP" id="MF_00114">
    <property type="entry name" value="DeoC_type1"/>
    <property type="match status" value="1"/>
</dbReference>
<keyword evidence="9" id="KW-1185">Reference proteome</keyword>
<dbReference type="NCBIfam" id="TIGR00126">
    <property type="entry name" value="deoC"/>
    <property type="match status" value="1"/>
</dbReference>
<dbReference type="EC" id="4.1.2.4" evidence="7"/>
<evidence type="ECO:0000256" key="1">
    <source>
        <dbReference type="ARBA" id="ARBA00010936"/>
    </source>
</evidence>
<comment type="function">
    <text evidence="6 7">Catalyzes a reversible aldol reaction between acetaldehyde and D-glyceraldehyde 3-phosphate to generate 2-deoxy-D-ribose 5-phosphate.</text>
</comment>
<dbReference type="Gene3D" id="3.20.20.70">
    <property type="entry name" value="Aldolase class I"/>
    <property type="match status" value="1"/>
</dbReference>
<comment type="subcellular location">
    <subcellularLocation>
        <location evidence="7">Cytoplasm</location>
    </subcellularLocation>
</comment>
<evidence type="ECO:0000313" key="8">
    <source>
        <dbReference type="EMBL" id="RST90114.1"/>
    </source>
</evidence>
<dbReference type="FunFam" id="3.20.20.70:FF:000044">
    <property type="entry name" value="Deoxyribose-phosphate aldolase"/>
    <property type="match status" value="1"/>
</dbReference>
<dbReference type="GO" id="GO:0016052">
    <property type="term" value="P:carbohydrate catabolic process"/>
    <property type="evidence" value="ECO:0007669"/>
    <property type="project" value="TreeGrafter"/>
</dbReference>
<dbReference type="EMBL" id="PXZH01000001">
    <property type="protein sequence ID" value="RST90114.1"/>
    <property type="molecule type" value="Genomic_DNA"/>
</dbReference>
<comment type="similarity">
    <text evidence="1 7">Belongs to the DeoC/FbaB aldolase family. DeoC type 1 subfamily.</text>
</comment>
<comment type="catalytic activity">
    <reaction evidence="5 7">
        <text>2-deoxy-D-ribose 5-phosphate = D-glyceraldehyde 3-phosphate + acetaldehyde</text>
        <dbReference type="Rhea" id="RHEA:12821"/>
        <dbReference type="ChEBI" id="CHEBI:15343"/>
        <dbReference type="ChEBI" id="CHEBI:59776"/>
        <dbReference type="ChEBI" id="CHEBI:62877"/>
        <dbReference type="EC" id="4.1.2.4"/>
    </reaction>
</comment>
<dbReference type="InterPro" id="IPR011343">
    <property type="entry name" value="DeoC"/>
</dbReference>
<dbReference type="InterPro" id="IPR028581">
    <property type="entry name" value="DeoC_typeI"/>
</dbReference>
<dbReference type="PANTHER" id="PTHR10889:SF1">
    <property type="entry name" value="DEOXYRIBOSE-PHOSPHATE ALDOLASE"/>
    <property type="match status" value="1"/>
</dbReference>
<organism evidence="8 9">
    <name type="scientific">Vagococcus humatus</name>
    <dbReference type="NCBI Taxonomy" id="1889241"/>
    <lineage>
        <taxon>Bacteria</taxon>
        <taxon>Bacillati</taxon>
        <taxon>Bacillota</taxon>
        <taxon>Bacilli</taxon>
        <taxon>Lactobacillales</taxon>
        <taxon>Enterococcaceae</taxon>
        <taxon>Vagococcus</taxon>
    </lineage>
</organism>
<gene>
    <name evidence="7 8" type="primary">deoC</name>
    <name evidence="8" type="ORF">C7P63_03275</name>
</gene>
<evidence type="ECO:0000256" key="6">
    <source>
        <dbReference type="ARBA" id="ARBA00056337"/>
    </source>
</evidence>
<evidence type="ECO:0000313" key="9">
    <source>
        <dbReference type="Proteomes" id="UP000277864"/>
    </source>
</evidence>
<dbReference type="PANTHER" id="PTHR10889">
    <property type="entry name" value="DEOXYRIBOSE-PHOSPHATE ALDOLASE"/>
    <property type="match status" value="1"/>
</dbReference>
<dbReference type="AlphaFoldDB" id="A0A3R9YY31"/>
<evidence type="ECO:0000256" key="3">
    <source>
        <dbReference type="ARBA" id="ARBA00023239"/>
    </source>
</evidence>
<protein>
    <recommendedName>
        <fullName evidence="7">Deoxyribose-phosphate aldolase</fullName>
        <shortName evidence="7">DERA</shortName>
        <ecNumber evidence="7">4.1.2.4</ecNumber>
    </recommendedName>
    <alternativeName>
        <fullName evidence="7">2-deoxy-D-ribose 5-phosphate aldolase</fullName>
    </alternativeName>
    <alternativeName>
        <fullName evidence="7">Phosphodeoxyriboaldolase</fullName>
        <shortName evidence="7">Deoxyriboaldolase</shortName>
    </alternativeName>
</protein>
<dbReference type="OrthoDB" id="9778711at2"/>
<sequence length="215" mass="22863">MELAHYLDHTLLKATATEEQVDKVIKEAKENNFASVMVNPYWVQHVHSQVKGTSVKTATVIGFPLGANTTAIKVAEVEQAILDGVDEVDMVINIGELKAGHDKQVEADIKAVVTAAHQANKLVKVIIETALLTKEEIVRACQLVVAGGAEFVKTSTGFSTSGAQLDDVKLMKETVGDQAEVKASGGIHTKEEAMAFIEAGATRLGTSASLQIIGK</sequence>
<dbReference type="Proteomes" id="UP000277864">
    <property type="component" value="Unassembled WGS sequence"/>
</dbReference>
<feature type="active site" description="Proton donor/acceptor" evidence="7">
    <location>
        <position position="89"/>
    </location>
</feature>
<dbReference type="UniPathway" id="UPA00002">
    <property type="reaction ID" value="UER00468"/>
</dbReference>